<dbReference type="PANTHER" id="PTHR23113:SF363">
    <property type="entry name" value="PROTEIN SON OF SEVENLESS"/>
    <property type="match status" value="1"/>
</dbReference>
<dbReference type="Gene3D" id="1.10.840.10">
    <property type="entry name" value="Ras guanine-nucleotide exchange factors catalytic domain"/>
    <property type="match status" value="1"/>
</dbReference>
<evidence type="ECO:0000256" key="2">
    <source>
        <dbReference type="PROSITE-ProRule" id="PRU00168"/>
    </source>
</evidence>
<organism evidence="4 5">
    <name type="scientific">Metschnikowia pulcherrima</name>
    <dbReference type="NCBI Taxonomy" id="27326"/>
    <lineage>
        <taxon>Eukaryota</taxon>
        <taxon>Fungi</taxon>
        <taxon>Dikarya</taxon>
        <taxon>Ascomycota</taxon>
        <taxon>Saccharomycotina</taxon>
        <taxon>Pichiomycetes</taxon>
        <taxon>Metschnikowiaceae</taxon>
        <taxon>Metschnikowia</taxon>
    </lineage>
</organism>
<evidence type="ECO:0000313" key="4">
    <source>
        <dbReference type="EMBL" id="KAF8003282.1"/>
    </source>
</evidence>
<dbReference type="EMBL" id="JACBPP010000003">
    <property type="protein sequence ID" value="KAF8003282.1"/>
    <property type="molecule type" value="Genomic_DNA"/>
</dbReference>
<dbReference type="InterPro" id="IPR001895">
    <property type="entry name" value="RASGEF_cat_dom"/>
</dbReference>
<feature type="domain" description="Ras-GEF" evidence="3">
    <location>
        <begin position="1"/>
        <end position="268"/>
    </location>
</feature>
<dbReference type="PROSITE" id="PS50009">
    <property type="entry name" value="RASGEF_CAT"/>
    <property type="match status" value="1"/>
</dbReference>
<dbReference type="OrthoDB" id="10254377at2759"/>
<dbReference type="PANTHER" id="PTHR23113">
    <property type="entry name" value="GUANINE NUCLEOTIDE EXCHANGE FACTOR"/>
    <property type="match status" value="1"/>
</dbReference>
<keyword evidence="1 2" id="KW-0344">Guanine-nucleotide releasing factor</keyword>
<keyword evidence="5" id="KW-1185">Reference proteome</keyword>
<dbReference type="GO" id="GO:0005085">
    <property type="term" value="F:guanyl-nucleotide exchange factor activity"/>
    <property type="evidence" value="ECO:0007669"/>
    <property type="project" value="UniProtKB-KW"/>
</dbReference>
<dbReference type="GO" id="GO:0005886">
    <property type="term" value="C:plasma membrane"/>
    <property type="evidence" value="ECO:0007669"/>
    <property type="project" value="TreeGrafter"/>
</dbReference>
<dbReference type="SUPFAM" id="SSF48366">
    <property type="entry name" value="Ras GEF"/>
    <property type="match status" value="1"/>
</dbReference>
<dbReference type="InterPro" id="IPR023578">
    <property type="entry name" value="Ras_GEF_dom_sf"/>
</dbReference>
<proteinExistence type="predicted"/>
<evidence type="ECO:0000259" key="3">
    <source>
        <dbReference type="PROSITE" id="PS50009"/>
    </source>
</evidence>
<dbReference type="Proteomes" id="UP000649328">
    <property type="component" value="Unassembled WGS sequence"/>
</dbReference>
<protein>
    <recommendedName>
        <fullName evidence="3">Ras-GEF domain-containing protein</fullName>
    </recommendedName>
</protein>
<dbReference type="SMART" id="SM00147">
    <property type="entry name" value="RasGEF"/>
    <property type="match status" value="1"/>
</dbReference>
<sequence length="270" mass="31403">MALAEHFTIIERDMMQEIDWKELIELKWNKDLTPVNSWLEIIVNDEYYNVNKGVNLVIARFNLVVNWIISEILLTKKESERTGDHFTMQNYSTLMQVILALTSEKVNRLKQTWNNLNPGDILTLKHLEHVTSPLKNFVNMRVCTNQIRPLKGCIPFVGLYLSDLIFNAERPKFVKPKKEPAKNMTTNEDTCELSVTQGDSTMGSNPGVEEKMINFSRFRTSVHIVKSLSQSIEWSQNYNVTVDDELLRKCLYIKSLDEGEMNFCLEHLER</sequence>
<name>A0A8H7LFQ6_9ASCO</name>
<reference evidence="4" key="1">
    <citation type="submission" date="2020-10" db="EMBL/GenBank/DDBJ databases">
        <title>The Whole-Genome Sequence of Metschnikowia persimmonesis, a Novel Endophytic Yeast Species Isolated from Medicinal Plant Diospyros kaki Thumb.</title>
        <authorList>
            <person name="Rahmat E."/>
            <person name="Kang Y."/>
        </authorList>
    </citation>
    <scope>NUCLEOTIDE SEQUENCE</scope>
    <source>
        <strain evidence="4">KIOM G15050</strain>
    </source>
</reference>
<dbReference type="InterPro" id="IPR008937">
    <property type="entry name" value="Ras-like_GEF"/>
</dbReference>
<dbReference type="AlphaFoldDB" id="A0A8H7LFQ6"/>
<accession>A0A8H7LFQ6</accession>
<dbReference type="GO" id="GO:0007265">
    <property type="term" value="P:Ras protein signal transduction"/>
    <property type="evidence" value="ECO:0007669"/>
    <property type="project" value="TreeGrafter"/>
</dbReference>
<evidence type="ECO:0000313" key="5">
    <source>
        <dbReference type="Proteomes" id="UP000649328"/>
    </source>
</evidence>
<comment type="caution">
    <text evidence="4">The sequence shown here is derived from an EMBL/GenBank/DDBJ whole genome shotgun (WGS) entry which is preliminary data.</text>
</comment>
<evidence type="ECO:0000256" key="1">
    <source>
        <dbReference type="ARBA" id="ARBA00022658"/>
    </source>
</evidence>
<gene>
    <name evidence="4" type="ORF">HF325_002527</name>
</gene>
<dbReference type="InterPro" id="IPR036964">
    <property type="entry name" value="RASGEF_cat_dom_sf"/>
</dbReference>
<dbReference type="Pfam" id="PF00617">
    <property type="entry name" value="RasGEF"/>
    <property type="match status" value="1"/>
</dbReference>